<name>A0A540W194_9ACTN</name>
<accession>A0A540W194</accession>
<protein>
    <submittedName>
        <fullName evidence="5">Acyl carrier protein</fullName>
    </submittedName>
</protein>
<dbReference type="Gene3D" id="1.10.1200.10">
    <property type="entry name" value="ACP-like"/>
    <property type="match status" value="1"/>
</dbReference>
<feature type="compositionally biased region" description="Basic residues" evidence="3">
    <location>
        <begin position="101"/>
        <end position="118"/>
    </location>
</feature>
<keyword evidence="6" id="KW-1185">Reference proteome</keyword>
<keyword evidence="2" id="KW-0597">Phosphoprotein</keyword>
<dbReference type="InterPro" id="IPR009081">
    <property type="entry name" value="PP-bd_ACP"/>
</dbReference>
<dbReference type="SUPFAM" id="SSF47336">
    <property type="entry name" value="ACP-like"/>
    <property type="match status" value="1"/>
</dbReference>
<gene>
    <name evidence="5" type="ORF">E6W39_11625</name>
</gene>
<evidence type="ECO:0000313" key="6">
    <source>
        <dbReference type="Proteomes" id="UP000319103"/>
    </source>
</evidence>
<feature type="compositionally biased region" description="Basic and acidic residues" evidence="3">
    <location>
        <begin position="89"/>
        <end position="100"/>
    </location>
</feature>
<evidence type="ECO:0000256" key="1">
    <source>
        <dbReference type="ARBA" id="ARBA00022450"/>
    </source>
</evidence>
<dbReference type="EMBL" id="VIGB01000003">
    <property type="protein sequence ID" value="TQF02789.1"/>
    <property type="molecule type" value="Genomic_DNA"/>
</dbReference>
<comment type="caution">
    <text evidence="5">The sequence shown here is derived from an EMBL/GenBank/DDBJ whole genome shotgun (WGS) entry which is preliminary data.</text>
</comment>
<dbReference type="OrthoDB" id="9023404at2"/>
<dbReference type="InterPro" id="IPR020806">
    <property type="entry name" value="PKS_PP-bd"/>
</dbReference>
<evidence type="ECO:0000256" key="3">
    <source>
        <dbReference type="SAM" id="MobiDB-lite"/>
    </source>
</evidence>
<dbReference type="GO" id="GO:0017000">
    <property type="term" value="P:antibiotic biosynthetic process"/>
    <property type="evidence" value="ECO:0007669"/>
    <property type="project" value="UniProtKB-ARBA"/>
</dbReference>
<evidence type="ECO:0000259" key="4">
    <source>
        <dbReference type="PROSITE" id="PS50075"/>
    </source>
</evidence>
<evidence type="ECO:0000313" key="5">
    <source>
        <dbReference type="EMBL" id="TQF02789.1"/>
    </source>
</evidence>
<dbReference type="SMART" id="SM00823">
    <property type="entry name" value="PKS_PP"/>
    <property type="match status" value="1"/>
</dbReference>
<dbReference type="Proteomes" id="UP000319103">
    <property type="component" value="Unassembled WGS sequence"/>
</dbReference>
<feature type="region of interest" description="Disordered" evidence="3">
    <location>
        <begin position="89"/>
        <end position="130"/>
    </location>
</feature>
<feature type="domain" description="Carrier" evidence="4">
    <location>
        <begin position="9"/>
        <end position="86"/>
    </location>
</feature>
<feature type="compositionally biased region" description="Low complexity" evidence="3">
    <location>
        <begin position="119"/>
        <end position="130"/>
    </location>
</feature>
<keyword evidence="1" id="KW-0596">Phosphopantetheine</keyword>
<dbReference type="PROSITE" id="PS50075">
    <property type="entry name" value="CARRIER"/>
    <property type="match status" value="1"/>
</dbReference>
<dbReference type="AlphaFoldDB" id="A0A540W194"/>
<dbReference type="RefSeq" id="WP_141633479.1">
    <property type="nucleotide sequence ID" value="NZ_VIGB01000003.1"/>
</dbReference>
<organism evidence="5 6">
    <name type="scientific">Kitasatospora acidiphila</name>
    <dbReference type="NCBI Taxonomy" id="2567942"/>
    <lineage>
        <taxon>Bacteria</taxon>
        <taxon>Bacillati</taxon>
        <taxon>Actinomycetota</taxon>
        <taxon>Actinomycetes</taxon>
        <taxon>Kitasatosporales</taxon>
        <taxon>Streptomycetaceae</taxon>
        <taxon>Kitasatospora</taxon>
    </lineage>
</organism>
<evidence type="ECO:0000256" key="2">
    <source>
        <dbReference type="ARBA" id="ARBA00022553"/>
    </source>
</evidence>
<dbReference type="InterPro" id="IPR036736">
    <property type="entry name" value="ACP-like_sf"/>
</dbReference>
<dbReference type="Pfam" id="PF00550">
    <property type="entry name" value="PP-binding"/>
    <property type="match status" value="1"/>
</dbReference>
<proteinExistence type="predicted"/>
<dbReference type="GO" id="GO:0031177">
    <property type="term" value="F:phosphopantetheine binding"/>
    <property type="evidence" value="ECO:0007669"/>
    <property type="project" value="InterPro"/>
</dbReference>
<sequence>MTTSMEPAPEVQQLAQWLTERVAYYLEIPAEQIKPDVKLVEYGLESVYALALCGDVEGELGIEVEPTLAWDYPTIDSLVALLIERTAEAARPRETAERRAGRACRHHPSGGARRRRSPRSGATVRAAAGAHAGLRELRLRPARPRRPRSVQ</sequence>
<reference evidence="5 6" key="1">
    <citation type="submission" date="2019-06" db="EMBL/GenBank/DDBJ databases">
        <title>Description of Kitasatospora acidophila sp. nov. isolated from pine grove soil, and reclassification of Streptomyces novaecaesareae to Kitasatospora novaeceasareae comb. nov.</title>
        <authorList>
            <person name="Kim M.J."/>
        </authorList>
    </citation>
    <scope>NUCLEOTIDE SEQUENCE [LARGE SCALE GENOMIC DNA]</scope>
    <source>
        <strain evidence="5 6">MMS16-CNU292</strain>
    </source>
</reference>